<feature type="compositionally biased region" description="Low complexity" evidence="8">
    <location>
        <begin position="301"/>
        <end position="310"/>
    </location>
</feature>
<dbReference type="Gene3D" id="2.170.270.10">
    <property type="entry name" value="SET domain"/>
    <property type="match status" value="1"/>
</dbReference>
<dbReference type="Pfam" id="PF00856">
    <property type="entry name" value="SET"/>
    <property type="match status" value="1"/>
</dbReference>
<feature type="domain" description="CXC" evidence="10">
    <location>
        <begin position="618"/>
        <end position="728"/>
    </location>
</feature>
<evidence type="ECO:0000259" key="9">
    <source>
        <dbReference type="PROSITE" id="PS50280"/>
    </source>
</evidence>
<dbReference type="GO" id="GO:0032259">
    <property type="term" value="P:methylation"/>
    <property type="evidence" value="ECO:0007669"/>
    <property type="project" value="UniProtKB-KW"/>
</dbReference>
<dbReference type="EMBL" id="CAJNOK010000002">
    <property type="protein sequence ID" value="CAF0721168.1"/>
    <property type="molecule type" value="Genomic_DNA"/>
</dbReference>
<dbReference type="InterPro" id="IPR045318">
    <property type="entry name" value="EZH1/2-like"/>
</dbReference>
<feature type="compositionally biased region" description="Basic and acidic residues" evidence="8">
    <location>
        <begin position="511"/>
        <end position="522"/>
    </location>
</feature>
<dbReference type="SUPFAM" id="SSF82199">
    <property type="entry name" value="SET domain"/>
    <property type="match status" value="1"/>
</dbReference>
<dbReference type="InterPro" id="IPR041355">
    <property type="entry name" value="Pre-SET_CXC"/>
</dbReference>
<dbReference type="Pfam" id="PF18264">
    <property type="entry name" value="preSET_CXC"/>
    <property type="match status" value="1"/>
</dbReference>
<dbReference type="GO" id="GO:0035098">
    <property type="term" value="C:ESC/E(Z) complex"/>
    <property type="evidence" value="ECO:0007669"/>
    <property type="project" value="TreeGrafter"/>
</dbReference>
<evidence type="ECO:0000256" key="4">
    <source>
        <dbReference type="ARBA" id="ARBA00022691"/>
    </source>
</evidence>
<dbReference type="CDD" id="cd10519">
    <property type="entry name" value="SET_EZH"/>
    <property type="match status" value="1"/>
</dbReference>
<dbReference type="EC" id="2.1.1.356" evidence="1"/>
<dbReference type="GO" id="GO:0140951">
    <property type="term" value="F:histone H3K27 trimethyltransferase activity"/>
    <property type="evidence" value="ECO:0007669"/>
    <property type="project" value="UniProtKB-EC"/>
</dbReference>
<comment type="caution">
    <text evidence="12">The sequence shown here is derived from an EMBL/GenBank/DDBJ whole genome shotgun (WGS) entry which is preliminary data.</text>
</comment>
<evidence type="ECO:0000256" key="3">
    <source>
        <dbReference type="ARBA" id="ARBA00022679"/>
    </source>
</evidence>
<evidence type="ECO:0000256" key="1">
    <source>
        <dbReference type="ARBA" id="ARBA00012186"/>
    </source>
</evidence>
<evidence type="ECO:0000256" key="2">
    <source>
        <dbReference type="ARBA" id="ARBA00022603"/>
    </source>
</evidence>
<keyword evidence="4" id="KW-0949">S-adenosyl-L-methionine</keyword>
<dbReference type="PANTHER" id="PTHR45747:SF4">
    <property type="entry name" value="HISTONE-LYSINE N-METHYLTRANSFERASE E(Z)"/>
    <property type="match status" value="1"/>
</dbReference>
<evidence type="ECO:0000256" key="7">
    <source>
        <dbReference type="ARBA" id="ARBA00048568"/>
    </source>
</evidence>
<dbReference type="Pfam" id="PF21358">
    <property type="entry name" value="Ezh2_MCSS"/>
    <property type="match status" value="1"/>
</dbReference>
<evidence type="ECO:0000313" key="12">
    <source>
        <dbReference type="EMBL" id="CAF3492457.1"/>
    </source>
</evidence>
<evidence type="ECO:0000256" key="6">
    <source>
        <dbReference type="ARBA" id="ARBA00023163"/>
    </source>
</evidence>
<keyword evidence="5" id="KW-0805">Transcription regulation</keyword>
<feature type="region of interest" description="Disordered" evidence="8">
    <location>
        <begin position="511"/>
        <end position="627"/>
    </location>
</feature>
<evidence type="ECO:0000256" key="8">
    <source>
        <dbReference type="SAM" id="MobiDB-lite"/>
    </source>
</evidence>
<dbReference type="Proteomes" id="UP000682733">
    <property type="component" value="Unassembled WGS sequence"/>
</dbReference>
<dbReference type="InterPro" id="IPR001214">
    <property type="entry name" value="SET_dom"/>
</dbReference>
<dbReference type="InterPro" id="IPR048358">
    <property type="entry name" value="EZH1/2_MCSS"/>
</dbReference>
<feature type="compositionally biased region" description="Low complexity" evidence="8">
    <location>
        <begin position="523"/>
        <end position="556"/>
    </location>
</feature>
<organism evidence="12 13">
    <name type="scientific">Didymodactylos carnosus</name>
    <dbReference type="NCBI Taxonomy" id="1234261"/>
    <lineage>
        <taxon>Eukaryota</taxon>
        <taxon>Metazoa</taxon>
        <taxon>Spiralia</taxon>
        <taxon>Gnathifera</taxon>
        <taxon>Rotifera</taxon>
        <taxon>Eurotatoria</taxon>
        <taxon>Bdelloidea</taxon>
        <taxon>Philodinida</taxon>
        <taxon>Philodinidae</taxon>
        <taxon>Didymodactylos</taxon>
    </lineage>
</organism>
<proteinExistence type="predicted"/>
<dbReference type="GO" id="GO:0003682">
    <property type="term" value="F:chromatin binding"/>
    <property type="evidence" value="ECO:0007669"/>
    <property type="project" value="TreeGrafter"/>
</dbReference>
<dbReference type="EMBL" id="CAJOBA010000002">
    <property type="protein sequence ID" value="CAF3492457.1"/>
    <property type="molecule type" value="Genomic_DNA"/>
</dbReference>
<gene>
    <name evidence="11" type="ORF">OVA965_LOCUS52</name>
    <name evidence="12" type="ORF">TMI583_LOCUS52</name>
</gene>
<keyword evidence="2" id="KW-0489">Methyltransferase</keyword>
<feature type="compositionally biased region" description="Basic residues" evidence="8">
    <location>
        <begin position="616"/>
        <end position="627"/>
    </location>
</feature>
<sequence>MNTDSITSLKSLWKDRIEKELKQARRKVDLRLRQTAIPLLTSAAQRISLRHNEAKLVSICLPSPTLPITGKKPLYTSCSIDSLTTERLTCPLTLLPHVSPLPNMFTYVPLQSNFLCDTVTSVDMDDEDCVKALTESLDQQNKRSPVKLLRASDRKPLSGEKEFTFDEELILELFKRLKRICQPEDENVIYDTLNDLYPSAADLIRDRFGHVFETKRVPQKEFTPNIDNVNVALDATAEKTLHSYFMLFCRRCHRYDCFLHKDKQTIPDIYRTPTLSLHDSDASNQIPCSRYCYRYTIPSTPEVPTSSSSTLNPVNRRHSEKKRSIDTISFDAINGLKRYHSELSTDIQKLTKLNENGFKKPNGYEKTIKRQRLSLDNDLNQTTNQNREEKCTSTVNHEGHSEEILNRNGFESKTKSNAGFITTNNNKQSKKTKINGMRCSLCCPDNCLLKNSLMESSIDDTETTVWSTSDKSLFRVFYCVYRDNICIIANLLDKRCDHVYEHYKNELKSNKLPVKNDKENSSVKKSSSNNNNSTTDTNLSDTFFSGVSSPSSSCSDDVQKPKLPDLPCNRKESFESDKSGSSETTIKDEEISQHQSKMTNGVDGENKQDDSVSTSNHRKPISFRRQRSTNRLSAAFIKRHTYYPCDHEIGRSCDQNCYCVKTGNFCEKYCGCDRKCENRFQGCRCKSLCNTKQCPCYAAGRECDPDLCCICGANDFTQHDKKSASTNGLTYITLSDKQMLYCSSNPSSSSLPFSRLYSSGNTPASIAATCQNVAIQRSLHKHLLLAESDVAGWGIFIRVNVQRNEFIAEYCGEIITQDEGEIRGRMYDHVGTSFLFDLNEEYMVDATRRGNKIRFANHSINPNCYAKVIMVRGDHRIGIYAKRHICSGEELFFDYRYGPNQHLKFIGVEKQLDNLANDSN</sequence>
<dbReference type="GO" id="GO:0031507">
    <property type="term" value="P:heterochromatin formation"/>
    <property type="evidence" value="ECO:0007669"/>
    <property type="project" value="TreeGrafter"/>
</dbReference>
<feature type="region of interest" description="Disordered" evidence="8">
    <location>
        <begin position="301"/>
        <end position="322"/>
    </location>
</feature>
<dbReference type="PROSITE" id="PS50280">
    <property type="entry name" value="SET"/>
    <property type="match status" value="1"/>
</dbReference>
<dbReference type="PROSITE" id="PS51633">
    <property type="entry name" value="CXC"/>
    <property type="match status" value="1"/>
</dbReference>
<feature type="domain" description="SET" evidence="9">
    <location>
        <begin position="781"/>
        <end position="896"/>
    </location>
</feature>
<evidence type="ECO:0000256" key="5">
    <source>
        <dbReference type="ARBA" id="ARBA00023015"/>
    </source>
</evidence>
<keyword evidence="6" id="KW-0804">Transcription</keyword>
<protein>
    <recommendedName>
        <fullName evidence="1">[histone H3]-lysine(27) N-trimethyltransferase</fullName>
        <ecNumber evidence="1">2.1.1.356</ecNumber>
    </recommendedName>
</protein>
<reference evidence="12" key="1">
    <citation type="submission" date="2021-02" db="EMBL/GenBank/DDBJ databases">
        <authorList>
            <person name="Nowell W R."/>
        </authorList>
    </citation>
    <scope>NUCLEOTIDE SEQUENCE</scope>
</reference>
<keyword evidence="3" id="KW-0808">Transferase</keyword>
<evidence type="ECO:0000259" key="10">
    <source>
        <dbReference type="PROSITE" id="PS51633"/>
    </source>
</evidence>
<dbReference type="AlphaFoldDB" id="A0A8S2GCQ6"/>
<dbReference type="InterPro" id="IPR046341">
    <property type="entry name" value="SET_dom_sf"/>
</dbReference>
<dbReference type="Proteomes" id="UP000677228">
    <property type="component" value="Unassembled WGS sequence"/>
</dbReference>
<name>A0A8S2GCQ6_9BILA</name>
<comment type="catalytic activity">
    <reaction evidence="7">
        <text>L-lysyl(27)-[histone H3] + 3 S-adenosyl-L-methionine = N(6),N(6),N(6)-trimethyl-L-lysyl(27)-[histone H3] + 3 S-adenosyl-L-homocysteine + 3 H(+)</text>
        <dbReference type="Rhea" id="RHEA:60292"/>
        <dbReference type="Rhea" id="RHEA-COMP:15535"/>
        <dbReference type="Rhea" id="RHEA-COMP:15548"/>
        <dbReference type="ChEBI" id="CHEBI:15378"/>
        <dbReference type="ChEBI" id="CHEBI:29969"/>
        <dbReference type="ChEBI" id="CHEBI:57856"/>
        <dbReference type="ChEBI" id="CHEBI:59789"/>
        <dbReference type="ChEBI" id="CHEBI:61961"/>
        <dbReference type="EC" id="2.1.1.356"/>
    </reaction>
</comment>
<dbReference type="SMART" id="SM01114">
    <property type="entry name" value="CXC"/>
    <property type="match status" value="1"/>
</dbReference>
<dbReference type="InterPro" id="IPR033467">
    <property type="entry name" value="Tesmin/TSO1-like_CXC"/>
</dbReference>
<dbReference type="SMART" id="SM00317">
    <property type="entry name" value="SET"/>
    <property type="match status" value="1"/>
</dbReference>
<dbReference type="InterPro" id="IPR026489">
    <property type="entry name" value="CXC_dom"/>
</dbReference>
<accession>A0A8S2GCQ6</accession>
<evidence type="ECO:0000313" key="11">
    <source>
        <dbReference type="EMBL" id="CAF0721168.1"/>
    </source>
</evidence>
<feature type="compositionally biased region" description="Basic and acidic residues" evidence="8">
    <location>
        <begin position="557"/>
        <end position="592"/>
    </location>
</feature>
<evidence type="ECO:0000313" key="13">
    <source>
        <dbReference type="Proteomes" id="UP000682733"/>
    </source>
</evidence>
<dbReference type="PANTHER" id="PTHR45747">
    <property type="entry name" value="HISTONE-LYSINE N-METHYLTRANSFERASE E(Z)"/>
    <property type="match status" value="1"/>
</dbReference>